<dbReference type="Pfam" id="PF13424">
    <property type="entry name" value="TPR_12"/>
    <property type="match status" value="1"/>
</dbReference>
<protein>
    <submittedName>
        <fullName evidence="4">Tetratricopeptide repeat protein</fullName>
    </submittedName>
</protein>
<reference evidence="4" key="1">
    <citation type="submission" date="2022-06" db="EMBL/GenBank/DDBJ databases">
        <title>Genome sequence of Phormidium yuhuli AB48 isolated from an industrial photobioreactor environment.</title>
        <authorList>
            <person name="Qiu Y."/>
            <person name="Noonan A.J.C."/>
            <person name="Dofher K."/>
            <person name="Koch M."/>
            <person name="Kieft B."/>
            <person name="Lin X."/>
            <person name="Ziels R.M."/>
            <person name="Hallam S.J."/>
        </authorList>
    </citation>
    <scope>NUCLEOTIDE SEQUENCE</scope>
    <source>
        <strain evidence="4">AB48</strain>
    </source>
</reference>
<sequence length="598" mass="66596">MSDRDRYLAVIDKILESTLAGRVRSVEQVYQRLLREIRPGTSEIFERCLLERRESLEASAGTSSKVTRKLRALQTIEGQLQRWDQEHQTTAAVTTTVKRLVGAPLEERLALLVEVLDPNQERPWTSDRLKQLAQELQAQGESHLQQLGLGLRDGLARFGELEGDLVSWMYEGGNRSLGFGGAGEQPGPWSLWGRKTEAYFPRELFGTLQRGESLEALAQRHLDLGDRAWLELAVLLQGLQRGLVLWFDRQPYSSKMGKQLSVSTFLVFASIWGQLSQGFASRGGLADCCFQMTLQILRSFAQRETFPLYGGVFASFSGEYLQQTLAYLEVPLRRVEGTQEKARILTLLGYSQRALGDYERAQGLHEEALAIAQQAGDRACELANYNHLSRLCLSRREYTEAIDRSQRALILSRQVGDRLGVANALVNLGYSEVLAAQQVERLDEELSERALGYLEQGLALSQQLGDRQSLALCHYSLGLAYLLLEQPSAAVGYLLKGVEAAQSSGDLYLRGLSLAALAEGYYGLQDWPRAVLMGAIAAYVLRQIEAREWRQAAGVLSLLRGQLGEAEFEGLLSGGRSQIIAVIGVDGYDYLPQLLEEF</sequence>
<name>A0ABY5APZ8_9CYAN</name>
<evidence type="ECO:0000313" key="4">
    <source>
        <dbReference type="EMBL" id="USR91288.1"/>
    </source>
</evidence>
<dbReference type="Gene3D" id="1.25.40.10">
    <property type="entry name" value="Tetratricopeptide repeat domain"/>
    <property type="match status" value="2"/>
</dbReference>
<organism evidence="4 5">
    <name type="scientific">Phormidium yuhuli AB48</name>
    <dbReference type="NCBI Taxonomy" id="2940671"/>
    <lineage>
        <taxon>Bacteria</taxon>
        <taxon>Bacillati</taxon>
        <taxon>Cyanobacteriota</taxon>
        <taxon>Cyanophyceae</taxon>
        <taxon>Oscillatoriophycideae</taxon>
        <taxon>Oscillatoriales</taxon>
        <taxon>Oscillatoriaceae</taxon>
        <taxon>Phormidium</taxon>
        <taxon>Phormidium yuhuli</taxon>
    </lineage>
</organism>
<proteinExistence type="predicted"/>
<dbReference type="InterPro" id="IPR019734">
    <property type="entry name" value="TPR_rpt"/>
</dbReference>
<evidence type="ECO:0000256" key="2">
    <source>
        <dbReference type="ARBA" id="ARBA00022490"/>
    </source>
</evidence>
<dbReference type="SUPFAM" id="SSF48452">
    <property type="entry name" value="TPR-like"/>
    <property type="match status" value="1"/>
</dbReference>
<dbReference type="InterPro" id="IPR011990">
    <property type="entry name" value="TPR-like_helical_dom_sf"/>
</dbReference>
<keyword evidence="5" id="KW-1185">Reference proteome</keyword>
<accession>A0ABY5APZ8</accession>
<gene>
    <name evidence="4" type="ORF">NEA10_00665</name>
</gene>
<dbReference type="RefSeq" id="WP_252663316.1">
    <property type="nucleotide sequence ID" value="NZ_CP098611.1"/>
</dbReference>
<evidence type="ECO:0000313" key="5">
    <source>
        <dbReference type="Proteomes" id="UP001056708"/>
    </source>
</evidence>
<dbReference type="PANTHER" id="PTHR45954:SF1">
    <property type="entry name" value="LD33695P"/>
    <property type="match status" value="1"/>
</dbReference>
<keyword evidence="2" id="KW-0963">Cytoplasm</keyword>
<dbReference type="EMBL" id="CP098611">
    <property type="protein sequence ID" value="USR91288.1"/>
    <property type="molecule type" value="Genomic_DNA"/>
</dbReference>
<comment type="subcellular location">
    <subcellularLocation>
        <location evidence="1">Cytoplasm</location>
    </subcellularLocation>
</comment>
<dbReference type="PANTHER" id="PTHR45954">
    <property type="entry name" value="LD33695P"/>
    <property type="match status" value="1"/>
</dbReference>
<evidence type="ECO:0000256" key="1">
    <source>
        <dbReference type="ARBA" id="ARBA00004496"/>
    </source>
</evidence>
<dbReference type="InterPro" id="IPR052386">
    <property type="entry name" value="GPSM"/>
</dbReference>
<dbReference type="Proteomes" id="UP001056708">
    <property type="component" value="Chromosome"/>
</dbReference>
<evidence type="ECO:0000256" key="3">
    <source>
        <dbReference type="ARBA" id="ARBA00022737"/>
    </source>
</evidence>
<keyword evidence="3" id="KW-0677">Repeat</keyword>
<dbReference type="SMART" id="SM00028">
    <property type="entry name" value="TPR"/>
    <property type="match status" value="2"/>
</dbReference>